<evidence type="ECO:0000256" key="5">
    <source>
        <dbReference type="RuleBase" id="RU365005"/>
    </source>
</evidence>
<keyword evidence="5" id="KW-0574">Periplasm</keyword>
<comment type="caution">
    <text evidence="6">The sequence shown here is derived from an EMBL/GenBank/DDBJ whole genome shotgun (WGS) entry which is preliminary data.</text>
</comment>
<comment type="subcellular location">
    <subcellularLocation>
        <location evidence="5">Periplasm</location>
    </subcellularLocation>
</comment>
<proteinExistence type="inferred from homology"/>
<reference evidence="6 7" key="1">
    <citation type="journal article" date="2018" name="Genome Announc.">
        <title>Draft Genome Sequence of "Candidatus Phycosocius bacilliformis," an Alphaproteobacterial Ectosymbiont of the Hydrocarbon-Producing Green Alga Botryococcus braunii.</title>
        <authorList>
            <person name="Tanabe Y."/>
            <person name="Yamaguchi H."/>
            <person name="Watanabe M.M."/>
        </authorList>
    </citation>
    <scope>NUCLEOTIDE SEQUENCE [LARGE SCALE GENOMIC DNA]</scope>
    <source>
        <strain evidence="6 7">BOTRYCO-2</strain>
    </source>
</reference>
<dbReference type="SUPFAM" id="SSF53850">
    <property type="entry name" value="Periplasmic binding protein-like II"/>
    <property type="match status" value="1"/>
</dbReference>
<dbReference type="PROSITE" id="PS51257">
    <property type="entry name" value="PROKAR_LIPOPROTEIN"/>
    <property type="match status" value="1"/>
</dbReference>
<evidence type="ECO:0000256" key="1">
    <source>
        <dbReference type="ARBA" id="ARBA00008520"/>
    </source>
</evidence>
<dbReference type="PANTHER" id="PTHR30061:SF50">
    <property type="entry name" value="MALTOSE_MALTODEXTRIN-BINDING PERIPLASMIC PROTEIN"/>
    <property type="match status" value="1"/>
</dbReference>
<comment type="similarity">
    <text evidence="1 5">Belongs to the bacterial solute-binding protein 1 family.</text>
</comment>
<dbReference type="Proteomes" id="UP000245086">
    <property type="component" value="Unassembled WGS sequence"/>
</dbReference>
<protein>
    <recommendedName>
        <fullName evidence="5">Maltodextrin-binding protein</fullName>
    </recommendedName>
</protein>
<dbReference type="RefSeq" id="WP_192576371.1">
    <property type="nucleotide sequence ID" value="NZ_BFBR01000011.1"/>
</dbReference>
<gene>
    <name evidence="6" type="primary">malE</name>
    <name evidence="6" type="ORF">PbB2_02936</name>
</gene>
<evidence type="ECO:0000256" key="3">
    <source>
        <dbReference type="ARBA" id="ARBA00022597"/>
    </source>
</evidence>
<accession>A0A2P2EDV7</accession>
<keyword evidence="3 5" id="KW-0762">Sugar transport</keyword>
<dbReference type="EMBL" id="BFBR01000011">
    <property type="protein sequence ID" value="GBF59244.1"/>
    <property type="molecule type" value="Genomic_DNA"/>
</dbReference>
<dbReference type="PRINTS" id="PR00181">
    <property type="entry name" value="MALTOSEBP"/>
</dbReference>
<comment type="function">
    <text evidence="5">Part of the ABC transporter complex MalEFGK involved in maltose/maltodextrin import. Binds maltose and higher maltodextrins.</text>
</comment>
<keyword evidence="7" id="KW-1185">Reference proteome</keyword>
<dbReference type="Gene3D" id="3.40.190.10">
    <property type="entry name" value="Periplasmic binding protein-like II"/>
    <property type="match status" value="2"/>
</dbReference>
<sequence length="423" mass="45782">MGEGPSRRRTLSWLASGATLAMGAAAMTGCGPRQKVLRPHLVIWHGFRGAEKAALEKLAALYSSRLKPGQRPVRAVAIPSDAMADKISASVPRGKGPDLFIFGHDRLGGWAEVGDTITPLDFFLDQGTKDAFLPNMFDAVTYRDAVWALPFNYKSIALLYNKKLIDTPPQTTDDLVALAKAHTDVARGRFGLAYAYDDFFLHAALMNGFGGGVFDANGRLMLDDPRNIAASNLVQSWRGKLDLLPDDPTSSLVASLFNSGRAAMIFNGPWFLGEIAPEIEFGAAVLPRISQAQNRPMAPYMAVEAIFMCAGTHDPAEAWGFARFLTSLEAARVMAIEGGELPTLQAVYETPEVARNPIVQAFKAQALTAVAMPNLPEMTMVWSPADKAMKRVTKLETTSEAAWQDCQREVQAAIDALHAGKTG</sequence>
<dbReference type="GO" id="GO:0042956">
    <property type="term" value="P:maltodextrin transmembrane transport"/>
    <property type="evidence" value="ECO:0007669"/>
    <property type="project" value="TreeGrafter"/>
</dbReference>
<evidence type="ECO:0000256" key="2">
    <source>
        <dbReference type="ARBA" id="ARBA00022448"/>
    </source>
</evidence>
<dbReference type="InterPro" id="IPR006059">
    <property type="entry name" value="SBP"/>
</dbReference>
<dbReference type="GO" id="GO:0015144">
    <property type="term" value="F:carbohydrate transmembrane transporter activity"/>
    <property type="evidence" value="ECO:0007669"/>
    <property type="project" value="InterPro"/>
</dbReference>
<dbReference type="GO" id="GO:0042597">
    <property type="term" value="C:periplasmic space"/>
    <property type="evidence" value="ECO:0007669"/>
    <property type="project" value="UniProtKB-SubCell"/>
</dbReference>
<dbReference type="GO" id="GO:0015768">
    <property type="term" value="P:maltose transport"/>
    <property type="evidence" value="ECO:0007669"/>
    <property type="project" value="TreeGrafter"/>
</dbReference>
<evidence type="ECO:0000313" key="6">
    <source>
        <dbReference type="EMBL" id="GBF59244.1"/>
    </source>
</evidence>
<keyword evidence="2 5" id="KW-0813">Transport</keyword>
<keyword evidence="4" id="KW-0732">Signal</keyword>
<dbReference type="AlphaFoldDB" id="A0A2P2EDV7"/>
<dbReference type="GO" id="GO:1901982">
    <property type="term" value="F:maltose binding"/>
    <property type="evidence" value="ECO:0007669"/>
    <property type="project" value="TreeGrafter"/>
</dbReference>
<dbReference type="InterPro" id="IPR006060">
    <property type="entry name" value="Maltose/Cyclodextrin-bd"/>
</dbReference>
<evidence type="ECO:0000256" key="4">
    <source>
        <dbReference type="ARBA" id="ARBA00022729"/>
    </source>
</evidence>
<organism evidence="6 7">
    <name type="scientific">Candidatus Phycosocius bacilliformis</name>
    <dbReference type="NCBI Taxonomy" id="1445552"/>
    <lineage>
        <taxon>Bacteria</taxon>
        <taxon>Pseudomonadati</taxon>
        <taxon>Pseudomonadota</taxon>
        <taxon>Alphaproteobacteria</taxon>
        <taxon>Caulobacterales</taxon>
        <taxon>Caulobacterales incertae sedis</taxon>
        <taxon>Candidatus Phycosocius</taxon>
    </lineage>
</organism>
<dbReference type="Pfam" id="PF01547">
    <property type="entry name" value="SBP_bac_1"/>
    <property type="match status" value="1"/>
</dbReference>
<evidence type="ECO:0000313" key="7">
    <source>
        <dbReference type="Proteomes" id="UP000245086"/>
    </source>
</evidence>
<name>A0A2P2EDV7_9PROT</name>
<dbReference type="GO" id="GO:0055052">
    <property type="term" value="C:ATP-binding cassette (ABC) transporter complex, substrate-binding subunit-containing"/>
    <property type="evidence" value="ECO:0007669"/>
    <property type="project" value="TreeGrafter"/>
</dbReference>
<dbReference type="PANTHER" id="PTHR30061">
    <property type="entry name" value="MALTOSE-BINDING PERIPLASMIC PROTEIN"/>
    <property type="match status" value="1"/>
</dbReference>